<dbReference type="WBParaSite" id="Hba_12625">
    <property type="protein sequence ID" value="Hba_12625"/>
    <property type="gene ID" value="Hba_12625"/>
</dbReference>
<evidence type="ECO:0000256" key="1">
    <source>
        <dbReference type="SAM" id="MobiDB-lite"/>
    </source>
</evidence>
<protein>
    <submittedName>
        <fullName evidence="3">Uncharacterized protein</fullName>
    </submittedName>
</protein>
<organism evidence="2 3">
    <name type="scientific">Heterorhabditis bacteriophora</name>
    <name type="common">Entomopathogenic nematode worm</name>
    <dbReference type="NCBI Taxonomy" id="37862"/>
    <lineage>
        <taxon>Eukaryota</taxon>
        <taxon>Metazoa</taxon>
        <taxon>Ecdysozoa</taxon>
        <taxon>Nematoda</taxon>
        <taxon>Chromadorea</taxon>
        <taxon>Rhabditida</taxon>
        <taxon>Rhabditina</taxon>
        <taxon>Rhabditomorpha</taxon>
        <taxon>Strongyloidea</taxon>
        <taxon>Heterorhabditidae</taxon>
        <taxon>Heterorhabditis</taxon>
    </lineage>
</organism>
<feature type="compositionally biased region" description="Polar residues" evidence="1">
    <location>
        <begin position="115"/>
        <end position="126"/>
    </location>
</feature>
<dbReference type="Proteomes" id="UP000095283">
    <property type="component" value="Unplaced"/>
</dbReference>
<dbReference type="AlphaFoldDB" id="A0A1I7X584"/>
<accession>A0A1I7X584</accession>
<reference evidence="3" key="1">
    <citation type="submission" date="2016-11" db="UniProtKB">
        <authorList>
            <consortium name="WormBaseParasite"/>
        </authorList>
    </citation>
    <scope>IDENTIFICATION</scope>
</reference>
<feature type="region of interest" description="Disordered" evidence="1">
    <location>
        <begin position="82"/>
        <end position="126"/>
    </location>
</feature>
<keyword evidence="2" id="KW-1185">Reference proteome</keyword>
<evidence type="ECO:0000313" key="2">
    <source>
        <dbReference type="Proteomes" id="UP000095283"/>
    </source>
</evidence>
<evidence type="ECO:0000313" key="3">
    <source>
        <dbReference type="WBParaSite" id="Hba_12625"/>
    </source>
</evidence>
<sequence length="126" mass="14038">MENVSDECKHKNIFLNLDHSKVLHGATSSDLHFSSVMKEEHLNKIGTNPIIVDLKPPTDEFDENAIDDIPEKVEPTLSPIEDVTEQNIHQENSSQSTATESMPTTSEPFTSSTSQIPETLTTIFDE</sequence>
<name>A0A1I7X584_HETBA</name>
<feature type="compositionally biased region" description="Polar residues" evidence="1">
    <location>
        <begin position="85"/>
        <end position="98"/>
    </location>
</feature>
<proteinExistence type="predicted"/>
<feature type="compositionally biased region" description="Low complexity" evidence="1">
    <location>
        <begin position="99"/>
        <end position="114"/>
    </location>
</feature>